<evidence type="ECO:0000313" key="4">
    <source>
        <dbReference type="Proteomes" id="UP000005019"/>
    </source>
</evidence>
<dbReference type="EMBL" id="AFHG01000059">
    <property type="protein sequence ID" value="EGK69763.1"/>
    <property type="molecule type" value="Genomic_DNA"/>
</dbReference>
<gene>
    <name evidence="3" type="ORF">METUNv1_03728</name>
</gene>
<dbReference type="Proteomes" id="UP000005019">
    <property type="component" value="Unassembled WGS sequence"/>
</dbReference>
<protein>
    <recommendedName>
        <fullName evidence="5">Methyltransferase</fullName>
    </recommendedName>
</protein>
<organism evidence="3 4">
    <name type="scientific">Methyloversatilis universalis (strain ATCC BAA-1314 / DSM 25237 / JCM 13912 / CCUG 52030 / FAM5)</name>
    <dbReference type="NCBI Taxonomy" id="1000565"/>
    <lineage>
        <taxon>Bacteria</taxon>
        <taxon>Pseudomonadati</taxon>
        <taxon>Pseudomonadota</taxon>
        <taxon>Betaproteobacteria</taxon>
        <taxon>Nitrosomonadales</taxon>
        <taxon>Sterolibacteriaceae</taxon>
        <taxon>Methyloversatilis</taxon>
    </lineage>
</organism>
<keyword evidence="2" id="KW-0732">Signal</keyword>
<dbReference type="STRING" id="1000565.METUNv1_03728"/>
<feature type="signal peptide" evidence="2">
    <location>
        <begin position="1"/>
        <end position="26"/>
    </location>
</feature>
<keyword evidence="1" id="KW-0812">Transmembrane</keyword>
<evidence type="ECO:0000313" key="3">
    <source>
        <dbReference type="EMBL" id="EGK69763.1"/>
    </source>
</evidence>
<comment type="caution">
    <text evidence="3">The sequence shown here is derived from an EMBL/GenBank/DDBJ whole genome shotgun (WGS) entry which is preliminary data.</text>
</comment>
<evidence type="ECO:0008006" key="5">
    <source>
        <dbReference type="Google" id="ProtNLM"/>
    </source>
</evidence>
<feature type="transmembrane region" description="Helical" evidence="1">
    <location>
        <begin position="36"/>
        <end position="61"/>
    </location>
</feature>
<dbReference type="Pfam" id="PF05356">
    <property type="entry name" value="Phage_Coat_B"/>
    <property type="match status" value="1"/>
</dbReference>
<dbReference type="eggNOG" id="ENOG5033JHR">
    <property type="taxonomic scope" value="Bacteria"/>
</dbReference>
<sequence length="71" mass="6917">MKKYLRKVGGVVVSAPLLLAGTAAHASGGGVDVSSVTSAIGGASAPIAAIGAAVLVVLVGIKVYKWIARAM</sequence>
<dbReference type="SUPFAM" id="SSF57987">
    <property type="entry name" value="Inovirus (filamentous phage) major coat protein"/>
    <property type="match status" value="1"/>
</dbReference>
<keyword evidence="1" id="KW-1133">Transmembrane helix</keyword>
<name>F5RHD1_METUF</name>
<dbReference type="InterPro" id="IPR008020">
    <property type="entry name" value="G8P"/>
</dbReference>
<keyword evidence="1" id="KW-0472">Membrane</keyword>
<evidence type="ECO:0000256" key="1">
    <source>
        <dbReference type="SAM" id="Phobius"/>
    </source>
</evidence>
<proteinExistence type="predicted"/>
<dbReference type="RefSeq" id="WP_008064311.1">
    <property type="nucleotide sequence ID" value="NZ_AFHG01000059.1"/>
</dbReference>
<dbReference type="AlphaFoldDB" id="F5RHD1"/>
<keyword evidence="4" id="KW-1185">Reference proteome</keyword>
<feature type="chain" id="PRO_5003325895" description="Methyltransferase" evidence="2">
    <location>
        <begin position="27"/>
        <end position="71"/>
    </location>
</feature>
<evidence type="ECO:0000256" key="2">
    <source>
        <dbReference type="SAM" id="SignalP"/>
    </source>
</evidence>
<accession>F5RHD1</accession>
<reference evidence="3 4" key="1">
    <citation type="journal article" date="2011" name="J. Bacteriol.">
        <title>Genome sequence of Methyloversatilis universalis FAM5T, a methylotrophic representative of the order Rhodocyclales.</title>
        <authorList>
            <person name="Kittichotirat W."/>
            <person name="Good N.M."/>
            <person name="Hall R."/>
            <person name="Bringel F."/>
            <person name="Lajus A."/>
            <person name="Medigue C."/>
            <person name="Smalley N.E."/>
            <person name="Beck D."/>
            <person name="Bumgarner R."/>
            <person name="Vuilleumier S."/>
            <person name="Kalyuzhnaya M.G."/>
        </authorList>
    </citation>
    <scope>NUCLEOTIDE SEQUENCE [LARGE SCALE GENOMIC DNA]</scope>
    <source>
        <strain evidence="4">ATCC BAA-1314 / JCM 13912 / FAM5</strain>
    </source>
</reference>